<sequence length="51" mass="5891">MPQKEEKSLGSFIGRFKTVLFNMVVSDSANIYALRNALWHEPCFCEELLLN</sequence>
<dbReference type="EMBL" id="LR031568">
    <property type="protein sequence ID" value="VDC59061.1"/>
    <property type="molecule type" value="Genomic_DNA"/>
</dbReference>
<organism evidence="2">
    <name type="scientific">Brassica campestris</name>
    <name type="common">Field mustard</name>
    <dbReference type="NCBI Taxonomy" id="3711"/>
    <lineage>
        <taxon>Eukaryota</taxon>
        <taxon>Viridiplantae</taxon>
        <taxon>Streptophyta</taxon>
        <taxon>Embryophyta</taxon>
        <taxon>Tracheophyta</taxon>
        <taxon>Spermatophyta</taxon>
        <taxon>Magnoliopsida</taxon>
        <taxon>eudicotyledons</taxon>
        <taxon>Gunneridae</taxon>
        <taxon>Pentapetalae</taxon>
        <taxon>rosids</taxon>
        <taxon>malvids</taxon>
        <taxon>Brassicales</taxon>
        <taxon>Brassicaceae</taxon>
        <taxon>Brassiceae</taxon>
        <taxon>Brassica</taxon>
    </lineage>
</organism>
<dbReference type="Gramene" id="A09p10700.2_BraZ1">
    <property type="protein sequence ID" value="A09p10700.2_BraZ1.CDS.1"/>
    <property type="gene ID" value="A09g10700.2_BraZ1"/>
</dbReference>
<accession>A0A3P5YDR4</accession>
<protein>
    <submittedName>
        <fullName evidence="1">Uncharacterized protein</fullName>
    </submittedName>
</protein>
<dbReference type="AlphaFoldDB" id="A0A3P5YDR4"/>
<feature type="non-terminal residue" evidence="2">
    <location>
        <position position="51"/>
    </location>
</feature>
<dbReference type="EMBL" id="LS974625">
    <property type="protein sequence ID" value="CAG7860603.1"/>
    <property type="molecule type" value="Genomic_DNA"/>
</dbReference>
<evidence type="ECO:0000313" key="2">
    <source>
        <dbReference type="EMBL" id="VDC59061.1"/>
    </source>
</evidence>
<name>A0A3P5YDR4_BRACM</name>
<reference evidence="2" key="1">
    <citation type="submission" date="2018-11" db="EMBL/GenBank/DDBJ databases">
        <authorList>
            <consortium name="Genoscope - CEA"/>
            <person name="William W."/>
        </authorList>
    </citation>
    <scope>NUCLEOTIDE SEQUENCE</scope>
</reference>
<gene>
    <name evidence="2" type="ORF">BRAA09T36672Z</name>
    <name evidence="1" type="ORF">BRAPAZ1V2_A09P10700.2</name>
</gene>
<dbReference type="Proteomes" id="UP000694005">
    <property type="component" value="Chromosome A09"/>
</dbReference>
<proteinExistence type="predicted"/>
<evidence type="ECO:0000313" key="1">
    <source>
        <dbReference type="EMBL" id="CAG7860603.1"/>
    </source>
</evidence>